<feature type="binding site" evidence="10">
    <location>
        <position position="70"/>
    </location>
    <ligand>
        <name>Zn(2+)</name>
        <dbReference type="ChEBI" id="CHEBI:29105"/>
        <label>1</label>
    </ligand>
</feature>
<dbReference type="Gene3D" id="4.10.860.120">
    <property type="entry name" value="RNA polymerase II, clamp domain"/>
    <property type="match status" value="1"/>
</dbReference>
<dbReference type="Gene3D" id="1.10.1790.20">
    <property type="match status" value="1"/>
</dbReference>
<dbReference type="SUPFAM" id="SSF64484">
    <property type="entry name" value="beta and beta-prime subunits of DNA dependent RNA-polymerase"/>
    <property type="match status" value="1"/>
</dbReference>
<dbReference type="InterPro" id="IPR000722">
    <property type="entry name" value="RNA_pol_asu"/>
</dbReference>
<sequence length="1391" mass="153930">MNELMKIFGQASGTQAFDQIQIAIASPERIRSWSYGEIKKPETINYRTFKPERDGLFCARIFGPIKDYECLCGKYKRMKYRGIICEKCGVEVTLAKVRRERMGHIELASPVAHIWFLKSLPSRIGLLIDMTLKDLERILYFENYVVTEPGLTPLKLHELLSEEQYQRAVDEYGEDNFSAGIGAEAIRIMLEAIDLHTENERLKVELRETTSEAKRKKLVKRLKLVEAFLESDSRPEWMILEVIPVIPPELRPLVPLDGGRFATSDLNDLYRRVINRNNRLKRLIELRAPDIIVRNEKRMLQEAVDALFDNGRRGRAITGANKRPLKSLSDMLKGKQGRFRQNLLGKRVDYSGRSVITVGPELKLHQCGLPKKMALELFKPFVYSKLELYGMATTIKAAKRMVEKERPEVWDILEEVIREHPVMLNRAPTLHRLGIQAFEPTLIEGKAIQLHPLVCTAFNADFDGDQMAVHVPLSLEAQLEARVLMMSTNNILSPANGKPIIVPSQDIVLGIYYITMERPGEVGEGMTFSHVGEIQQALDAKAVSLHAKVKCRYKTVDENNNPITVRVETTAGRMLLSEVLPRHPKVPFSLINRLLTKKDIQNVIDIVYRHCGQKETVIFADRIMGLGYAHACRAGISFGKDDLVIPTSKKAMVGETETQVKEYEQQYQDGLITQGEKYNKVVDAWSKCTDDVADAMMKEISTPKPGKPINSVYMMAHSGARGSAAQMKQLAGMRGLMAKPSGEIIETPIISNFKEGLTVLEYFNSTHGARKGLADTALKTANSGYLTRRLVDVAQDAIIVEEDCGTTRGLTVTPVVDGGEVIATLGERILGRTASRPVINPATGETICDAGDLIDESLVEIIEAAGIESVGIRSVLTCEAETGTCAACYGRDLARGTKVNVGEAVGVIAAQSIGEPGTQLTMRTFHIGGAAQRGAEQSSIESAFEVKVQILNRSVVVNSAGQTVVMSRNCEMVLTDANGREKARHRVPYGARLLVDDGQMVAKGTKLAEWDPFTLPILTEREGIANYIDLVEGLSVREVLDEATGITSKVVVDWKQQPRGSDLRPRITLRDETGEIIQLGNGLEARYFMSVDAILSVENGQQVNAGDVLARIPRESSKTRDITGGLPRVAELFEARKPKDHAIISDIDGRVEFGKDYKSKRRILVVPEDGDPIEYLIPKGKHISVQEGDYVRKGDPLMDGNPVPHDILKVLGVEALANYLINEIQEVYRLQGVKINDKHIEVIVRQMLQKVEITDGGDSTFLVGEQIDRHDFEAENNKVIKEQGRPATGNPVLQGITKASLQTHSFISAASFQETTRVLTEAAVSGKIDSLMGLKENVIVGRLIPAGTGAVMNRMKEVAAKRDRELQGPEGEQESATPALASSEAAPPPAE</sequence>
<feature type="compositionally biased region" description="Low complexity" evidence="12">
    <location>
        <begin position="1374"/>
        <end position="1385"/>
    </location>
</feature>
<feature type="region of interest" description="Disordered" evidence="12">
    <location>
        <begin position="1357"/>
        <end position="1391"/>
    </location>
</feature>
<dbReference type="FunFam" id="4.10.860.120:FF:000001">
    <property type="entry name" value="DNA-directed RNA polymerase subunit beta"/>
    <property type="match status" value="1"/>
</dbReference>
<feature type="compositionally biased region" description="Basic and acidic residues" evidence="12">
    <location>
        <begin position="1357"/>
        <end position="1367"/>
    </location>
</feature>
<dbReference type="InterPro" id="IPR038120">
    <property type="entry name" value="Rpb1_funnel_sf"/>
</dbReference>
<accession>A0A2N3PN66</accession>
<dbReference type="InterPro" id="IPR006592">
    <property type="entry name" value="RNA_pol_N"/>
</dbReference>
<evidence type="ECO:0000256" key="5">
    <source>
        <dbReference type="ARBA" id="ARBA00022723"/>
    </source>
</evidence>
<dbReference type="GO" id="GO:0000428">
    <property type="term" value="C:DNA-directed RNA polymerase complex"/>
    <property type="evidence" value="ECO:0007669"/>
    <property type="project" value="UniProtKB-KW"/>
</dbReference>
<evidence type="ECO:0000259" key="13">
    <source>
        <dbReference type="SMART" id="SM00663"/>
    </source>
</evidence>
<dbReference type="InterPro" id="IPR042102">
    <property type="entry name" value="RNA_pol_Rpb1_3_sf"/>
</dbReference>
<dbReference type="Pfam" id="PF04998">
    <property type="entry name" value="RNA_pol_Rpb1_5"/>
    <property type="match status" value="1"/>
</dbReference>
<dbReference type="InterPro" id="IPR012754">
    <property type="entry name" value="DNA-dir_RpoC_beta_prime_bact"/>
</dbReference>
<feature type="binding site" evidence="10">
    <location>
        <position position="465"/>
    </location>
    <ligand>
        <name>Mg(2+)</name>
        <dbReference type="ChEBI" id="CHEBI:18420"/>
    </ligand>
</feature>
<dbReference type="Gene3D" id="2.40.50.100">
    <property type="match status" value="3"/>
</dbReference>
<dbReference type="FunFam" id="1.10.40.90:FF:000001">
    <property type="entry name" value="DNA-directed RNA polymerase subunit beta"/>
    <property type="match status" value="1"/>
</dbReference>
<keyword evidence="4 10" id="KW-0548">Nucleotidyltransferase</keyword>
<feature type="binding site" evidence="10">
    <location>
        <position position="888"/>
    </location>
    <ligand>
        <name>Zn(2+)</name>
        <dbReference type="ChEBI" id="CHEBI:29105"/>
        <label>2</label>
    </ligand>
</feature>
<dbReference type="NCBIfam" id="TIGR02386">
    <property type="entry name" value="rpoC_TIGR"/>
    <property type="match status" value="1"/>
</dbReference>
<evidence type="ECO:0000256" key="3">
    <source>
        <dbReference type="ARBA" id="ARBA00022679"/>
    </source>
</evidence>
<dbReference type="InterPro" id="IPR044893">
    <property type="entry name" value="RNA_pol_Rpb1_clamp_domain"/>
</dbReference>
<comment type="subunit">
    <text evidence="10">The RNAP catalytic core consists of 2 alpha, 1 beta, 1 beta' and 1 omega subunit. When a sigma factor is associated with the core the holoenzyme is formed, which can initiate transcription.</text>
</comment>
<dbReference type="Gene3D" id="1.10.132.30">
    <property type="match status" value="1"/>
</dbReference>
<dbReference type="SMART" id="SM00663">
    <property type="entry name" value="RPOLA_N"/>
    <property type="match status" value="1"/>
</dbReference>
<dbReference type="Pfam" id="PF04997">
    <property type="entry name" value="RNA_pol_Rpb1_1"/>
    <property type="match status" value="1"/>
</dbReference>
<dbReference type="GO" id="GO:0006351">
    <property type="term" value="P:DNA-templated transcription"/>
    <property type="evidence" value="ECO:0007669"/>
    <property type="project" value="UniProtKB-UniRule"/>
</dbReference>
<dbReference type="OrthoDB" id="9815296at2"/>
<dbReference type="InterPro" id="IPR007083">
    <property type="entry name" value="RNA_pol_Rpb1_4"/>
</dbReference>
<evidence type="ECO:0000256" key="4">
    <source>
        <dbReference type="ARBA" id="ARBA00022695"/>
    </source>
</evidence>
<comment type="similarity">
    <text evidence="1 10 11">Belongs to the RNA polymerase beta' chain family.</text>
</comment>
<dbReference type="Pfam" id="PF04983">
    <property type="entry name" value="RNA_pol_Rpb1_3"/>
    <property type="match status" value="1"/>
</dbReference>
<dbReference type="CDD" id="cd01609">
    <property type="entry name" value="RNAP_beta'_N"/>
    <property type="match status" value="1"/>
</dbReference>
<evidence type="ECO:0000256" key="9">
    <source>
        <dbReference type="ARBA" id="ARBA00048552"/>
    </source>
</evidence>
<evidence type="ECO:0000313" key="15">
    <source>
        <dbReference type="Proteomes" id="UP000233293"/>
    </source>
</evidence>
<keyword evidence="5 10" id="KW-0479">Metal-binding</keyword>
<evidence type="ECO:0000256" key="10">
    <source>
        <dbReference type="HAMAP-Rule" id="MF_01322"/>
    </source>
</evidence>
<feature type="binding site" evidence="10">
    <location>
        <position position="885"/>
    </location>
    <ligand>
        <name>Zn(2+)</name>
        <dbReference type="ChEBI" id="CHEBI:29105"/>
        <label>2</label>
    </ligand>
</feature>
<comment type="cofactor">
    <cofactor evidence="10">
        <name>Mg(2+)</name>
        <dbReference type="ChEBI" id="CHEBI:18420"/>
    </cofactor>
    <text evidence="10">Binds 1 Mg(2+) ion per subunit.</text>
</comment>
<comment type="cofactor">
    <cofactor evidence="10">
        <name>Zn(2+)</name>
        <dbReference type="ChEBI" id="CHEBI:29105"/>
    </cofactor>
    <text evidence="10">Binds 2 Zn(2+) ions per subunit.</text>
</comment>
<feature type="domain" description="RNA polymerase N-terminal" evidence="13">
    <location>
        <begin position="236"/>
        <end position="515"/>
    </location>
</feature>
<dbReference type="GO" id="GO:0000287">
    <property type="term" value="F:magnesium ion binding"/>
    <property type="evidence" value="ECO:0007669"/>
    <property type="project" value="UniProtKB-UniRule"/>
</dbReference>
<keyword evidence="15" id="KW-1185">Reference proteome</keyword>
<keyword evidence="3 10" id="KW-0808">Transferase</keyword>
<feature type="binding site" evidence="10">
    <location>
        <position position="88"/>
    </location>
    <ligand>
        <name>Zn(2+)</name>
        <dbReference type="ChEBI" id="CHEBI:29105"/>
        <label>1</label>
    </ligand>
</feature>
<evidence type="ECO:0000313" key="14">
    <source>
        <dbReference type="EMBL" id="PKU21845.1"/>
    </source>
</evidence>
<feature type="binding site" evidence="10">
    <location>
        <position position="461"/>
    </location>
    <ligand>
        <name>Mg(2+)</name>
        <dbReference type="ChEBI" id="CHEBI:18420"/>
    </ligand>
</feature>
<keyword evidence="2 10" id="KW-0240">DNA-directed RNA polymerase</keyword>
<keyword evidence="7 10" id="KW-0460">Magnesium</keyword>
<feature type="binding site" evidence="10">
    <location>
        <position position="804"/>
    </location>
    <ligand>
        <name>Zn(2+)</name>
        <dbReference type="ChEBI" id="CHEBI:29105"/>
        <label>2</label>
    </ligand>
</feature>
<dbReference type="PANTHER" id="PTHR19376:SF54">
    <property type="entry name" value="DNA-DIRECTED RNA POLYMERASE SUBUNIT BETA"/>
    <property type="match status" value="1"/>
</dbReference>
<dbReference type="InterPro" id="IPR007080">
    <property type="entry name" value="RNA_pol_Rpb1_1"/>
</dbReference>
<dbReference type="InterPro" id="IPR007066">
    <property type="entry name" value="RNA_pol_Rpb1_3"/>
</dbReference>
<dbReference type="GO" id="GO:0003677">
    <property type="term" value="F:DNA binding"/>
    <property type="evidence" value="ECO:0007669"/>
    <property type="project" value="UniProtKB-UniRule"/>
</dbReference>
<gene>
    <name evidence="10 14" type="primary">rpoC</name>
    <name evidence="14" type="ORF">CWS72_24490</name>
</gene>
<comment type="catalytic activity">
    <reaction evidence="9 10 11">
        <text>RNA(n) + a ribonucleoside 5'-triphosphate = RNA(n+1) + diphosphate</text>
        <dbReference type="Rhea" id="RHEA:21248"/>
        <dbReference type="Rhea" id="RHEA-COMP:14527"/>
        <dbReference type="Rhea" id="RHEA-COMP:17342"/>
        <dbReference type="ChEBI" id="CHEBI:33019"/>
        <dbReference type="ChEBI" id="CHEBI:61557"/>
        <dbReference type="ChEBI" id="CHEBI:140395"/>
        <dbReference type="EC" id="2.7.7.6"/>
    </reaction>
</comment>
<organism evidence="14 15">
    <name type="scientific">Telmatospirillum siberiense</name>
    <dbReference type="NCBI Taxonomy" id="382514"/>
    <lineage>
        <taxon>Bacteria</taxon>
        <taxon>Pseudomonadati</taxon>
        <taxon>Pseudomonadota</taxon>
        <taxon>Alphaproteobacteria</taxon>
        <taxon>Rhodospirillales</taxon>
        <taxon>Rhodospirillaceae</taxon>
        <taxon>Telmatospirillum</taxon>
    </lineage>
</organism>
<dbReference type="Proteomes" id="UP000233293">
    <property type="component" value="Unassembled WGS sequence"/>
</dbReference>
<evidence type="ECO:0000256" key="8">
    <source>
        <dbReference type="ARBA" id="ARBA00023163"/>
    </source>
</evidence>
<dbReference type="Gene3D" id="2.40.40.20">
    <property type="match status" value="1"/>
</dbReference>
<dbReference type="GO" id="GO:0008270">
    <property type="term" value="F:zinc ion binding"/>
    <property type="evidence" value="ECO:0007669"/>
    <property type="project" value="UniProtKB-UniRule"/>
</dbReference>
<proteinExistence type="inferred from homology"/>
<dbReference type="Gene3D" id="1.10.274.100">
    <property type="entry name" value="RNA polymerase Rpb1, domain 3"/>
    <property type="match status" value="2"/>
</dbReference>
<protein>
    <recommendedName>
        <fullName evidence="10">DNA-directed RNA polymerase subunit beta'</fullName>
        <shortName evidence="10">RNAP subunit beta'</shortName>
        <ecNumber evidence="10">2.7.7.6</ecNumber>
    </recommendedName>
    <alternativeName>
        <fullName evidence="10">RNA polymerase subunit beta'</fullName>
    </alternativeName>
    <alternativeName>
        <fullName evidence="10">Transcriptase subunit beta'</fullName>
    </alternativeName>
</protein>
<feature type="binding site" evidence="10">
    <location>
        <position position="72"/>
    </location>
    <ligand>
        <name>Zn(2+)</name>
        <dbReference type="ChEBI" id="CHEBI:29105"/>
        <label>1</label>
    </ligand>
</feature>
<evidence type="ECO:0000256" key="12">
    <source>
        <dbReference type="SAM" id="MobiDB-lite"/>
    </source>
</evidence>
<dbReference type="EC" id="2.7.7.6" evidence="10"/>
<evidence type="ECO:0000256" key="6">
    <source>
        <dbReference type="ARBA" id="ARBA00022833"/>
    </source>
</evidence>
<comment type="caution">
    <text evidence="14">The sequence shown here is derived from an EMBL/GenBank/DDBJ whole genome shotgun (WGS) entry which is preliminary data.</text>
</comment>
<dbReference type="GO" id="GO:0003899">
    <property type="term" value="F:DNA-directed RNA polymerase activity"/>
    <property type="evidence" value="ECO:0007669"/>
    <property type="project" value="UniProtKB-UniRule"/>
</dbReference>
<dbReference type="Gene3D" id="1.10.40.90">
    <property type="match status" value="1"/>
</dbReference>
<keyword evidence="6 10" id="KW-0862">Zinc</keyword>
<dbReference type="EMBL" id="PIUM01000042">
    <property type="protein sequence ID" value="PKU21845.1"/>
    <property type="molecule type" value="Genomic_DNA"/>
</dbReference>
<evidence type="ECO:0000256" key="1">
    <source>
        <dbReference type="ARBA" id="ARBA00006460"/>
    </source>
</evidence>
<feature type="binding site" evidence="10">
    <location>
        <position position="878"/>
    </location>
    <ligand>
        <name>Zn(2+)</name>
        <dbReference type="ChEBI" id="CHEBI:29105"/>
        <label>2</label>
    </ligand>
</feature>
<dbReference type="Pfam" id="PF00623">
    <property type="entry name" value="RNA_pol_Rpb1_2"/>
    <property type="match status" value="1"/>
</dbReference>
<name>A0A2N3PN66_9PROT</name>
<dbReference type="RefSeq" id="WP_101253284.1">
    <property type="nucleotide sequence ID" value="NZ_PIUM01000042.1"/>
</dbReference>
<feature type="binding site" evidence="10">
    <location>
        <position position="463"/>
    </location>
    <ligand>
        <name>Mg(2+)</name>
        <dbReference type="ChEBI" id="CHEBI:18420"/>
    </ligand>
</feature>
<dbReference type="CDD" id="cd02655">
    <property type="entry name" value="RNAP_beta'_C"/>
    <property type="match status" value="1"/>
</dbReference>
<evidence type="ECO:0000256" key="7">
    <source>
        <dbReference type="ARBA" id="ARBA00022842"/>
    </source>
</evidence>
<dbReference type="InterPro" id="IPR007081">
    <property type="entry name" value="RNA_pol_Rpb1_5"/>
</dbReference>
<evidence type="ECO:0000256" key="11">
    <source>
        <dbReference type="RuleBase" id="RU004279"/>
    </source>
</evidence>
<feature type="binding site" evidence="10">
    <location>
        <position position="85"/>
    </location>
    <ligand>
        <name>Zn(2+)</name>
        <dbReference type="ChEBI" id="CHEBI:29105"/>
        <label>1</label>
    </ligand>
</feature>
<dbReference type="Pfam" id="PF05000">
    <property type="entry name" value="RNA_pol_Rpb1_4"/>
    <property type="match status" value="1"/>
</dbReference>
<evidence type="ECO:0000256" key="2">
    <source>
        <dbReference type="ARBA" id="ARBA00022478"/>
    </source>
</evidence>
<dbReference type="PANTHER" id="PTHR19376">
    <property type="entry name" value="DNA-DIRECTED RNA POLYMERASE"/>
    <property type="match status" value="1"/>
</dbReference>
<keyword evidence="8 10" id="KW-0804">Transcription</keyword>
<dbReference type="HAMAP" id="MF_01322">
    <property type="entry name" value="RNApol_bact_RpoC"/>
    <property type="match status" value="1"/>
</dbReference>
<dbReference type="Gene3D" id="1.10.150.390">
    <property type="match status" value="1"/>
</dbReference>
<comment type="function">
    <text evidence="10 11">DNA-dependent RNA polymerase catalyzes the transcription of DNA into RNA using the four ribonucleoside triphosphates as substrates.</text>
</comment>
<reference evidence="15" key="1">
    <citation type="submission" date="2017-12" db="EMBL/GenBank/DDBJ databases">
        <title>Draft genome sequence of Telmatospirillum siberiense 26-4b1T, an acidotolerant peatland alphaproteobacterium potentially involved in sulfur cycling.</title>
        <authorList>
            <person name="Hausmann B."/>
            <person name="Pjevac P."/>
            <person name="Schreck K."/>
            <person name="Herbold C.W."/>
            <person name="Daims H."/>
            <person name="Wagner M."/>
            <person name="Pester M."/>
            <person name="Loy A."/>
        </authorList>
    </citation>
    <scope>NUCLEOTIDE SEQUENCE [LARGE SCALE GENOMIC DNA]</scope>
    <source>
        <strain evidence="15">26-4b1</strain>
    </source>
</reference>
<dbReference type="InterPro" id="IPR045867">
    <property type="entry name" value="DNA-dir_RpoC_beta_prime"/>
</dbReference>